<dbReference type="Proteomes" id="UP000464178">
    <property type="component" value="Chromosome"/>
</dbReference>
<protein>
    <submittedName>
        <fullName evidence="2">Uncharacterized protein</fullName>
    </submittedName>
</protein>
<evidence type="ECO:0000256" key="1">
    <source>
        <dbReference type="SAM" id="SignalP"/>
    </source>
</evidence>
<dbReference type="AlphaFoldDB" id="A0A6P2DK16"/>
<feature type="signal peptide" evidence="1">
    <location>
        <begin position="1"/>
        <end position="19"/>
    </location>
</feature>
<dbReference type="KEGG" id="gms:SOIL9_80920"/>
<evidence type="ECO:0000313" key="2">
    <source>
        <dbReference type="EMBL" id="VTS00713.1"/>
    </source>
</evidence>
<keyword evidence="1" id="KW-0732">Signal</keyword>
<name>A0A6P2DK16_9BACT</name>
<keyword evidence="3" id="KW-1185">Reference proteome</keyword>
<reference evidence="2 3" key="1">
    <citation type="submission" date="2019-05" db="EMBL/GenBank/DDBJ databases">
        <authorList>
            <consortium name="Science for Life Laboratories"/>
        </authorList>
    </citation>
    <scope>NUCLEOTIDE SEQUENCE [LARGE SCALE GENOMIC DNA]</scope>
    <source>
        <strain evidence="2">Soil9</strain>
    </source>
</reference>
<gene>
    <name evidence="2" type="ORF">SOIL9_80920</name>
</gene>
<evidence type="ECO:0000313" key="3">
    <source>
        <dbReference type="Proteomes" id="UP000464178"/>
    </source>
</evidence>
<proteinExistence type="predicted"/>
<dbReference type="RefSeq" id="WP_162672244.1">
    <property type="nucleotide sequence ID" value="NZ_LR593886.1"/>
</dbReference>
<feature type="chain" id="PRO_5026933982" evidence="1">
    <location>
        <begin position="20"/>
        <end position="125"/>
    </location>
</feature>
<accession>A0A6P2DK16</accession>
<organism evidence="2 3">
    <name type="scientific">Gemmata massiliana</name>
    <dbReference type="NCBI Taxonomy" id="1210884"/>
    <lineage>
        <taxon>Bacteria</taxon>
        <taxon>Pseudomonadati</taxon>
        <taxon>Planctomycetota</taxon>
        <taxon>Planctomycetia</taxon>
        <taxon>Gemmatales</taxon>
        <taxon>Gemmataceae</taxon>
        <taxon>Gemmata</taxon>
    </lineage>
</organism>
<sequence length="125" mass="13224">MKICFAVLFAFSLSAPAGAEDKKDTPPPRVVVEPVDGKPVTVKIGTAVRLRASGVAGSTFTPKVDGKGQLNAVKIVQQVDQTPVLGADTMEYELTALEKGRVTLEVEVKAPGGAIKKHRLEITVE</sequence>
<dbReference type="EMBL" id="LR593886">
    <property type="protein sequence ID" value="VTS00713.1"/>
    <property type="molecule type" value="Genomic_DNA"/>
</dbReference>